<sequence>MKPILLTLLCLSPLARANDTLWPEPTFESKPWTRWWWLGSGVDQKNLTIQLQQFRDAGIGGVEICPIYGAKGYEDRDLTFLSTEWTAAYAHTAHETARLGMGVDLTTGTGWPFGAPWVAEADASASLENVKAKATGGSPISLKLPKGEVKIFSAWPETGEPVDLRGQVKDGRLEWTPPAGTWRLHGIIAKHGIQKVKRAAPGGAGWVLDPFSPQSIGNYLKPFDEALDRDNVPEPRAHFHDSFEYYGAAWTDDLFTRFRGHCGYDLADQLPAFQGEGDSETVARVRADYRATLSELHREYLAKWHDWAKARGSLTRNQAHGSPGNLLDHYAVADIPETEIFRHVGEEQIPMLQFASSAAHVTGRKLVSAETFTWLGEHFQVTPAQLKEAADFVWLGGVNHILFHGIPFTPEDAPWPGWLFYASTHMGPNGGLWKDLPTFNGYIARCQTALQSGKPDSDVLLYFPVQDLWHDGADGLPLFTVHNQDKWLHPTGFYRSAMEMWNHGIACDFVSDRLLEEARVKDQKIELGGNTYKALVVPDTKFMAPATAKRLLDLTAKGVVVIFTSPPPSEAPGYGNREENRKAVTDTFAKISGDGVLPYQSGLVFRNADLRKSLASVGVGGEPMREQGLRFVRRKHDDGWTYFIVNSSGKDFDGTVSLATTAKSAVLFKPMSGESGVIPFDKGLPLKLAAGESVILRTYREREATGPRFQSLQIAGEPVKLGGTWKVRFLDGGPSLPASYETETLASWTGQEDPAYKNFSGTAIYQNEFDWKGSPEALLDLGEIAATAKVRLNGKEVGRCWSPPHKIRIKGELKDGPNTLEVEVTNLAANRIADLDRRKVPWKSFHEINFVNIDYKPFDASAWSPLPSGLIGPVTMTPLK</sequence>
<dbReference type="InterPro" id="IPR008979">
    <property type="entry name" value="Galactose-bd-like_sf"/>
</dbReference>
<dbReference type="EMBL" id="CP051774">
    <property type="protein sequence ID" value="QJE98554.1"/>
    <property type="molecule type" value="Genomic_DNA"/>
</dbReference>
<keyword evidence="2" id="KW-0378">Hydrolase</keyword>
<dbReference type="PANTHER" id="PTHR36848:SF2">
    <property type="entry name" value="SECRETED PROTEIN"/>
    <property type="match status" value="1"/>
</dbReference>
<dbReference type="AlphaFoldDB" id="A0A858RPW5"/>
<dbReference type="Pfam" id="PF17132">
    <property type="entry name" value="Glyco_hydro_106"/>
    <property type="match status" value="2"/>
</dbReference>
<gene>
    <name evidence="2" type="ORF">HHL09_23150</name>
</gene>
<reference evidence="2 3" key="1">
    <citation type="submission" date="2020-04" db="EMBL/GenBank/DDBJ databases">
        <title>Luteolibacter sp. G-1-1-1 isolated from soil.</title>
        <authorList>
            <person name="Dahal R.H."/>
        </authorList>
    </citation>
    <scope>NUCLEOTIDE SEQUENCE [LARGE SCALE GENOMIC DNA]</scope>
    <source>
        <strain evidence="2 3">G-1-1-1</strain>
    </source>
</reference>
<dbReference type="RefSeq" id="WP_169457041.1">
    <property type="nucleotide sequence ID" value="NZ_CP051774.1"/>
</dbReference>
<evidence type="ECO:0000313" key="2">
    <source>
        <dbReference type="EMBL" id="QJE98554.1"/>
    </source>
</evidence>
<dbReference type="KEGG" id="luo:HHL09_23150"/>
<accession>A0A858RPW5</accession>
<dbReference type="GO" id="GO:0016787">
    <property type="term" value="F:hydrolase activity"/>
    <property type="evidence" value="ECO:0007669"/>
    <property type="project" value="UniProtKB-KW"/>
</dbReference>
<keyword evidence="3" id="KW-1185">Reference proteome</keyword>
<dbReference type="InterPro" id="IPR053161">
    <property type="entry name" value="Ulvan_degrading_GH"/>
</dbReference>
<dbReference type="NCBIfam" id="NF045579">
    <property type="entry name" value="rhamnoside_JR"/>
    <property type="match status" value="1"/>
</dbReference>
<dbReference type="Gene3D" id="2.60.120.260">
    <property type="entry name" value="Galactose-binding domain-like"/>
    <property type="match status" value="1"/>
</dbReference>
<dbReference type="Proteomes" id="UP000501812">
    <property type="component" value="Chromosome"/>
</dbReference>
<dbReference type="SUPFAM" id="SSF49785">
    <property type="entry name" value="Galactose-binding domain-like"/>
    <property type="match status" value="1"/>
</dbReference>
<feature type="signal peptide" evidence="1">
    <location>
        <begin position="1"/>
        <end position="17"/>
    </location>
</feature>
<proteinExistence type="predicted"/>
<feature type="chain" id="PRO_5033005664" evidence="1">
    <location>
        <begin position="18"/>
        <end position="880"/>
    </location>
</feature>
<organism evidence="2 3">
    <name type="scientific">Luteolibacter luteus</name>
    <dbReference type="NCBI Taxonomy" id="2728835"/>
    <lineage>
        <taxon>Bacteria</taxon>
        <taxon>Pseudomonadati</taxon>
        <taxon>Verrucomicrobiota</taxon>
        <taxon>Verrucomicrobiia</taxon>
        <taxon>Verrucomicrobiales</taxon>
        <taxon>Verrucomicrobiaceae</taxon>
        <taxon>Luteolibacter</taxon>
    </lineage>
</organism>
<keyword evidence="1" id="KW-0732">Signal</keyword>
<dbReference type="PANTHER" id="PTHR36848">
    <property type="entry name" value="DNA-BINDING PROTEIN (PUTATIVE SECRETED PROTEIN)-RELATED"/>
    <property type="match status" value="1"/>
</dbReference>
<evidence type="ECO:0000256" key="1">
    <source>
        <dbReference type="SAM" id="SignalP"/>
    </source>
</evidence>
<evidence type="ECO:0000313" key="3">
    <source>
        <dbReference type="Proteomes" id="UP000501812"/>
    </source>
</evidence>
<name>A0A858RPW5_9BACT</name>
<protein>
    <submittedName>
        <fullName evidence="2">Glycoside hydrolase</fullName>
    </submittedName>
</protein>